<comment type="subcellular location">
    <subcellularLocation>
        <location evidence="11">Cytoplasm</location>
    </subcellularLocation>
</comment>
<evidence type="ECO:0000259" key="13">
    <source>
        <dbReference type="SMART" id="SM00481"/>
    </source>
</evidence>
<dbReference type="InterPro" id="IPR012337">
    <property type="entry name" value="RNaseH-like_sf"/>
</dbReference>
<proteinExistence type="inferred from homology"/>
<dbReference type="SMART" id="SM00481">
    <property type="entry name" value="POLIIIAc"/>
    <property type="match status" value="1"/>
</dbReference>
<evidence type="ECO:0000256" key="7">
    <source>
        <dbReference type="ARBA" id="ARBA00022801"/>
    </source>
</evidence>
<comment type="function">
    <text evidence="1 11">Required for replicative DNA synthesis. This DNA polymerase also exhibits 3' to 5' exonuclease activity.</text>
</comment>
<dbReference type="InterPro" id="IPR006054">
    <property type="entry name" value="DnaQ"/>
</dbReference>
<keyword evidence="9 11" id="KW-0239">DNA-directed DNA polymerase</keyword>
<keyword evidence="2 11" id="KW-0963">Cytoplasm</keyword>
<organism evidence="14 15">
    <name type="scientific">Thermosipho atlanticus DSM 15807</name>
    <dbReference type="NCBI Taxonomy" id="1123380"/>
    <lineage>
        <taxon>Bacteria</taxon>
        <taxon>Thermotogati</taxon>
        <taxon>Thermotogota</taxon>
        <taxon>Thermotogae</taxon>
        <taxon>Thermotogales</taxon>
        <taxon>Fervidobacteriaceae</taxon>
        <taxon>Thermosipho</taxon>
    </lineage>
</organism>
<dbReference type="InterPro" id="IPR004805">
    <property type="entry name" value="DnaE2/DnaE/PolC"/>
</dbReference>
<dbReference type="GO" id="GO:0008408">
    <property type="term" value="F:3'-5' exonuclease activity"/>
    <property type="evidence" value="ECO:0007669"/>
    <property type="project" value="UniProtKB-UniRule"/>
</dbReference>
<dbReference type="CDD" id="cd07435">
    <property type="entry name" value="PHP_PolIIIA_POLC"/>
    <property type="match status" value="1"/>
</dbReference>
<dbReference type="EC" id="2.7.7.7" evidence="11"/>
<dbReference type="InterPro" id="IPR006308">
    <property type="entry name" value="Pol_III_a_PolC-type_gram_pos"/>
</dbReference>
<dbReference type="Gene3D" id="1.10.150.700">
    <property type="entry name" value="PolC, middle finger domain"/>
    <property type="match status" value="1"/>
</dbReference>
<evidence type="ECO:0000256" key="9">
    <source>
        <dbReference type="ARBA" id="ARBA00022932"/>
    </source>
</evidence>
<dbReference type="HAMAP" id="MF_00356">
    <property type="entry name" value="DNApol_PolC"/>
    <property type="match status" value="1"/>
</dbReference>
<evidence type="ECO:0000256" key="3">
    <source>
        <dbReference type="ARBA" id="ARBA00022679"/>
    </source>
</evidence>
<reference evidence="15" key="1">
    <citation type="submission" date="2016-11" db="EMBL/GenBank/DDBJ databases">
        <authorList>
            <person name="Varghese N."/>
            <person name="Submissions S."/>
        </authorList>
    </citation>
    <scope>NUCLEOTIDE SEQUENCE [LARGE SCALE GENOMIC DNA]</scope>
    <source>
        <strain evidence="15">DSM 15807</strain>
    </source>
</reference>
<evidence type="ECO:0000256" key="8">
    <source>
        <dbReference type="ARBA" id="ARBA00022839"/>
    </source>
</evidence>
<comment type="similarity">
    <text evidence="11">Belongs to the DNA polymerase type-C family. PolC subfamily.</text>
</comment>
<dbReference type="InterPro" id="IPR040982">
    <property type="entry name" value="DNA_pol3_finger"/>
</dbReference>
<feature type="domain" description="Polymerase/histidinol phosphatase N-terminal" evidence="13">
    <location>
        <begin position="267"/>
        <end position="334"/>
    </location>
</feature>
<keyword evidence="6 11" id="KW-0540">Nuclease</keyword>
<evidence type="ECO:0000256" key="10">
    <source>
        <dbReference type="ARBA" id="ARBA00049244"/>
    </source>
</evidence>
<keyword evidence="8 11" id="KW-0269">Exonuclease</keyword>
<dbReference type="Proteomes" id="UP000242592">
    <property type="component" value="Unassembled WGS sequence"/>
</dbReference>
<dbReference type="Pfam" id="PF14579">
    <property type="entry name" value="HHH_6"/>
    <property type="match status" value="1"/>
</dbReference>
<dbReference type="PANTHER" id="PTHR32294:SF5">
    <property type="entry name" value="DNA POLYMERASE III POLC-TYPE"/>
    <property type="match status" value="1"/>
</dbReference>
<protein>
    <recommendedName>
        <fullName evidence="11">DNA polymerase III PolC-type</fullName>
        <shortName evidence="11">PolIII</shortName>
        <ecNumber evidence="11">2.7.7.7</ecNumber>
    </recommendedName>
</protein>
<dbReference type="InterPro" id="IPR036397">
    <property type="entry name" value="RNaseH_sf"/>
</dbReference>
<dbReference type="Pfam" id="PF02811">
    <property type="entry name" value="PHP"/>
    <property type="match status" value="1"/>
</dbReference>
<dbReference type="SUPFAM" id="SSF53098">
    <property type="entry name" value="Ribonuclease H-like"/>
    <property type="match status" value="1"/>
</dbReference>
<gene>
    <name evidence="11" type="primary">polC</name>
    <name evidence="14" type="ORF">SAMN02745199_0468</name>
</gene>
<evidence type="ECO:0000259" key="12">
    <source>
        <dbReference type="SMART" id="SM00479"/>
    </source>
</evidence>
<dbReference type="NCBIfam" id="TIGR01405">
    <property type="entry name" value="polC_Gram_pos"/>
    <property type="match status" value="1"/>
</dbReference>
<dbReference type="STRING" id="1123380.SAMN02745199_0468"/>
<dbReference type="Pfam" id="PF07733">
    <property type="entry name" value="DNA_pol3_alpha"/>
    <property type="match status" value="1"/>
</dbReference>
<dbReference type="InterPro" id="IPR012340">
    <property type="entry name" value="NA-bd_OB-fold"/>
</dbReference>
<evidence type="ECO:0000256" key="4">
    <source>
        <dbReference type="ARBA" id="ARBA00022695"/>
    </source>
</evidence>
<dbReference type="GO" id="GO:0005737">
    <property type="term" value="C:cytoplasm"/>
    <property type="evidence" value="ECO:0007669"/>
    <property type="project" value="UniProtKB-SubCell"/>
</dbReference>
<dbReference type="NCBIfam" id="TIGR00573">
    <property type="entry name" value="dnaq"/>
    <property type="match status" value="1"/>
</dbReference>
<dbReference type="GO" id="GO:0003887">
    <property type="term" value="F:DNA-directed DNA polymerase activity"/>
    <property type="evidence" value="ECO:0007669"/>
    <property type="project" value="UniProtKB-UniRule"/>
</dbReference>
<feature type="domain" description="Exonuclease" evidence="12">
    <location>
        <begin position="353"/>
        <end position="520"/>
    </location>
</feature>
<evidence type="ECO:0000256" key="6">
    <source>
        <dbReference type="ARBA" id="ARBA00022722"/>
    </source>
</evidence>
<evidence type="ECO:0000256" key="2">
    <source>
        <dbReference type="ARBA" id="ARBA00022490"/>
    </source>
</evidence>
<evidence type="ECO:0000256" key="1">
    <source>
        <dbReference type="ARBA" id="ARBA00003452"/>
    </source>
</evidence>
<dbReference type="Gene3D" id="3.30.1900.20">
    <property type="match status" value="2"/>
</dbReference>
<dbReference type="CDD" id="cd06127">
    <property type="entry name" value="DEDDh"/>
    <property type="match status" value="1"/>
</dbReference>
<dbReference type="InterPro" id="IPR011708">
    <property type="entry name" value="DNA_pol3_alpha_NTPase_dom"/>
</dbReference>
<dbReference type="InterPro" id="IPR003141">
    <property type="entry name" value="Pol/His_phosphatase_N"/>
</dbReference>
<dbReference type="InterPro" id="IPR029460">
    <property type="entry name" value="DNAPol_HHH"/>
</dbReference>
<dbReference type="NCBIfam" id="NF001688">
    <property type="entry name" value="PRK00448.1"/>
    <property type="match status" value="1"/>
</dbReference>
<dbReference type="GO" id="GO:0003677">
    <property type="term" value="F:DNA binding"/>
    <property type="evidence" value="ECO:0007669"/>
    <property type="project" value="UniProtKB-UniRule"/>
</dbReference>
<dbReference type="Pfam" id="PF17657">
    <property type="entry name" value="DNA_pol3_finger"/>
    <property type="match status" value="1"/>
</dbReference>
<dbReference type="InterPro" id="IPR004013">
    <property type="entry name" value="PHP_dom"/>
</dbReference>
<evidence type="ECO:0000313" key="14">
    <source>
        <dbReference type="EMBL" id="SHH26633.1"/>
    </source>
</evidence>
<dbReference type="Gene3D" id="6.10.140.1510">
    <property type="match status" value="1"/>
</dbReference>
<keyword evidence="15" id="KW-1185">Reference proteome</keyword>
<dbReference type="GO" id="GO:0006261">
    <property type="term" value="P:DNA-templated DNA replication"/>
    <property type="evidence" value="ECO:0007669"/>
    <property type="project" value="UniProtKB-UniRule"/>
</dbReference>
<dbReference type="Pfam" id="PF00929">
    <property type="entry name" value="RNase_T"/>
    <property type="match status" value="1"/>
</dbReference>
<dbReference type="SUPFAM" id="SSF160975">
    <property type="entry name" value="AF1531-like"/>
    <property type="match status" value="1"/>
</dbReference>
<dbReference type="SMART" id="SM00479">
    <property type="entry name" value="EXOIII"/>
    <property type="match status" value="1"/>
</dbReference>
<dbReference type="InterPro" id="IPR044923">
    <property type="entry name" value="PolC_middle_finger_sf"/>
</dbReference>
<evidence type="ECO:0000256" key="5">
    <source>
        <dbReference type="ARBA" id="ARBA00022705"/>
    </source>
</evidence>
<keyword evidence="7 11" id="KW-0378">Hydrolase</keyword>
<dbReference type="PANTHER" id="PTHR32294">
    <property type="entry name" value="DNA POLYMERASE III SUBUNIT ALPHA"/>
    <property type="match status" value="1"/>
</dbReference>
<dbReference type="Gene3D" id="2.40.50.140">
    <property type="entry name" value="Nucleic acid-binding proteins"/>
    <property type="match status" value="1"/>
</dbReference>
<dbReference type="InterPro" id="IPR013520">
    <property type="entry name" value="Ribonucl_H"/>
</dbReference>
<dbReference type="EMBL" id="FQXN01000002">
    <property type="protein sequence ID" value="SHH26633.1"/>
    <property type="molecule type" value="Genomic_DNA"/>
</dbReference>
<evidence type="ECO:0000256" key="11">
    <source>
        <dbReference type="HAMAP-Rule" id="MF_00356"/>
    </source>
</evidence>
<accession>A0A1M5RLC8</accession>
<dbReference type="FunFam" id="3.30.420.10:FF:000045">
    <property type="entry name" value="3'-5' exonuclease DinG"/>
    <property type="match status" value="1"/>
</dbReference>
<name>A0A1M5RLC8_9BACT</name>
<keyword evidence="5 11" id="KW-0235">DNA replication</keyword>
<dbReference type="OrthoDB" id="9804290at2"/>
<evidence type="ECO:0000313" key="15">
    <source>
        <dbReference type="Proteomes" id="UP000242592"/>
    </source>
</evidence>
<dbReference type="Gene3D" id="3.20.20.140">
    <property type="entry name" value="Metal-dependent hydrolases"/>
    <property type="match status" value="1"/>
</dbReference>
<dbReference type="RefSeq" id="WP_073071784.1">
    <property type="nucleotide sequence ID" value="NZ_FQXN01000002.1"/>
</dbReference>
<keyword evidence="4 11" id="KW-0548">Nucleotidyltransferase</keyword>
<comment type="catalytic activity">
    <reaction evidence="10 11">
        <text>DNA(n) + a 2'-deoxyribonucleoside 5'-triphosphate = DNA(n+1) + diphosphate</text>
        <dbReference type="Rhea" id="RHEA:22508"/>
        <dbReference type="Rhea" id="RHEA-COMP:17339"/>
        <dbReference type="Rhea" id="RHEA-COMP:17340"/>
        <dbReference type="ChEBI" id="CHEBI:33019"/>
        <dbReference type="ChEBI" id="CHEBI:61560"/>
        <dbReference type="ChEBI" id="CHEBI:173112"/>
        <dbReference type="EC" id="2.7.7.7"/>
    </reaction>
</comment>
<dbReference type="Gene3D" id="1.10.150.870">
    <property type="match status" value="1"/>
</dbReference>
<dbReference type="Gene3D" id="3.30.420.10">
    <property type="entry name" value="Ribonuclease H-like superfamily/Ribonuclease H"/>
    <property type="match status" value="1"/>
</dbReference>
<sequence>MKYKFSNLNFPISKISDYFNIDLPGEINEIIYDSENKFLIFYISTVSNDPVIKLLEEKLKMFFGVNVRIEFTSKNIEKEDILNIFNGNAPYVKDIEILNDTIIVKTFSEFAAKKIEKKIKYVEKITNKKVEFELIEDELINTPKITLNSNEKNPLKKMKNNSKYYFPSNINLSAKNTLLRGKVFEFEVSEYGKQILTIYVTDRKDSITCKVFENVGEYTDKIELGKWYYFKGSMAVDKNGEFYFAVKDIFEDPEPLERNDEAEEKRIELHAHSKMSDLDAIIDIKEYVKKAKEWGWKAVAITDHGNVQAIPYLYQEATSNGIKPIFGTEMYFLSEEGDIVKNIFDDKNIDDVTYTVFDLETTGTNAKFDEIIEIGAVKVKKGKVIDTYQSFVKPTKSINTFTQNLTGITDDMVENARKIEEVLPEFFEFIKDTVLVAHNADFDFGFIREITRKLYGKEFDFTYIDTLKLSKAVLKHKIKSYGLSKLVEYFGVGPFEHHRAYEDAAVTAEVFDKLINIVKKQGIRTLTQINNLKSKISASSIRTKRVFNHLTILVKNKDGLKNLYKLVSDAHIKYFKYVPFVPKSILKTYKDGLLFGTGCENGEIFNMLTGAATDEEIIELLKDYDYVEIFPLDTISTVEKEQAKEIFKRLYTLAKKLNLPVVMVSNAHFIEPEDIKARHVLLAPKENSNPNDEDLRDKNARYYLRTTDEMLTAAMEIFEDEKIAREIVIDGPNKVAEMIEEVVPVKKKLHPPVIEGSDEKVKNLSITKAKELYGDPLPELIQTRLEKELKSIIENGYSVLYEIAHLIVKKANEDGYVVGSRGSVGSSFVAYLMGITEVNPLPPHYLCPHCKYVEFSEEVGSGYDLADKICPKCGTKLIKTGQDIPFETFMGFKGDKVPDIDLNFSGEYQDRAHSYIVELFGKDHVYRAGTISTIANRSAIGYVKSYMEVKNEKLNNAEKQRLASMVTGVKRTTGQHPGGLMIVPKDMTVYDFTPIQFPANKKDSDMCTTHFAYESIHDDLVKLDALGHDDPTMLKLLYEYSGIDPTTVPMDDKETLALFSSLRPLKIKASDLGTDVGTIGIPEFGTNFVQEMLKETRPKTFAELVRISGLSHGTDVWLNNAQEIIRSGRATLSEVISCRDDIMNFLIQHGVEESTAFKIMEKVRKGKGLSEDDEQIMKEKKIPEWFIQSCKKIKYLFPKAHAVAYVSMAFRIAYFKVHHPLAYYAAFFSIKGGEFPLDIILKGPKFIKKRIMELSVNMKKDIKERGEEKVLEATLEMYLRGIHFLPPDILKSDYRRFLIEEGRLRIPLNKIPGVGENVAFSIVEARKEKKFTSIEDLKKRTKLSKAHIETMKKLHILDHLPETDQPTLF</sequence>
<keyword evidence="3 11" id="KW-0808">Transferase</keyword>